<feature type="compositionally biased region" description="Polar residues" evidence="5">
    <location>
        <begin position="100"/>
        <end position="121"/>
    </location>
</feature>
<dbReference type="RefSeq" id="WP_087443700.1">
    <property type="nucleotide sequence ID" value="NZ_CABMNB010000036.1"/>
</dbReference>
<dbReference type="GO" id="GO:0016887">
    <property type="term" value="F:ATP hydrolysis activity"/>
    <property type="evidence" value="ECO:0007669"/>
    <property type="project" value="InterPro"/>
</dbReference>
<name>A0AAP9IZQ3_PANTH</name>
<dbReference type="SUPFAM" id="SSF52540">
    <property type="entry name" value="P-loop containing nucleoside triphosphate hydrolases"/>
    <property type="match status" value="1"/>
</dbReference>
<feature type="domain" description="AAA+ ATPase" evidence="6">
    <location>
        <begin position="218"/>
        <end position="354"/>
    </location>
</feature>
<evidence type="ECO:0000256" key="4">
    <source>
        <dbReference type="RuleBase" id="RU003651"/>
    </source>
</evidence>
<evidence type="ECO:0000256" key="3">
    <source>
        <dbReference type="ARBA" id="ARBA00023054"/>
    </source>
</evidence>
<dbReference type="EMBL" id="JAMDMM010000014">
    <property type="protein sequence ID" value="MCY9606690.1"/>
    <property type="molecule type" value="Genomic_DNA"/>
</dbReference>
<evidence type="ECO:0000313" key="9">
    <source>
        <dbReference type="Proteomes" id="UP000315377"/>
    </source>
</evidence>
<organism evidence="8 9">
    <name type="scientific">Paenibacillus thiaminolyticus</name>
    <name type="common">Bacillus thiaminolyticus</name>
    <dbReference type="NCBI Taxonomy" id="49283"/>
    <lineage>
        <taxon>Bacteria</taxon>
        <taxon>Bacillati</taxon>
        <taxon>Bacillota</taxon>
        <taxon>Bacilli</taxon>
        <taxon>Bacillales</taxon>
        <taxon>Paenibacillaceae</taxon>
        <taxon>Paenibacillus</taxon>
    </lineage>
</organism>
<feature type="compositionally biased region" description="Low complexity" evidence="5">
    <location>
        <begin position="79"/>
        <end position="92"/>
    </location>
</feature>
<evidence type="ECO:0000256" key="5">
    <source>
        <dbReference type="SAM" id="MobiDB-lite"/>
    </source>
</evidence>
<dbReference type="FunFam" id="3.40.50.300:FF:001025">
    <property type="entry name" value="ATPase family, AAA domain-containing 2B"/>
    <property type="match status" value="1"/>
</dbReference>
<keyword evidence="10" id="KW-1185">Reference proteome</keyword>
<dbReference type="Gene3D" id="3.40.50.300">
    <property type="entry name" value="P-loop containing nucleotide triphosphate hydrolases"/>
    <property type="match status" value="1"/>
</dbReference>
<keyword evidence="3" id="KW-0175">Coiled coil</keyword>
<reference evidence="8 9" key="1">
    <citation type="submission" date="2019-07" db="EMBL/GenBank/DDBJ databases">
        <title>Paenibacillus thiaminolyticus NRRL B-4156.</title>
        <authorList>
            <person name="Hehnly C."/>
            <person name="Zhang L."/>
        </authorList>
    </citation>
    <scope>NUCLEOTIDE SEQUENCE [LARGE SCALE GENOMIC DNA]</scope>
    <source>
        <strain evidence="8 9">NRRL B-4156</strain>
    </source>
</reference>
<dbReference type="SMART" id="SM00382">
    <property type="entry name" value="AAA"/>
    <property type="match status" value="1"/>
</dbReference>
<evidence type="ECO:0000313" key="7">
    <source>
        <dbReference type="EMBL" id="MCY9606690.1"/>
    </source>
</evidence>
<protein>
    <submittedName>
        <fullName evidence="8">ATP-binding protein</fullName>
    </submittedName>
</protein>
<keyword evidence="1 4" id="KW-0547">Nucleotide-binding</keyword>
<feature type="compositionally biased region" description="Acidic residues" evidence="5">
    <location>
        <begin position="122"/>
        <end position="138"/>
    </location>
</feature>
<evidence type="ECO:0000256" key="1">
    <source>
        <dbReference type="ARBA" id="ARBA00022741"/>
    </source>
</evidence>
<dbReference type="Proteomes" id="UP001209276">
    <property type="component" value="Unassembled WGS sequence"/>
</dbReference>
<evidence type="ECO:0000259" key="6">
    <source>
        <dbReference type="SMART" id="SM00382"/>
    </source>
</evidence>
<dbReference type="Proteomes" id="UP000315377">
    <property type="component" value="Chromosome"/>
</dbReference>
<feature type="region of interest" description="Disordered" evidence="5">
    <location>
        <begin position="69"/>
        <end position="138"/>
    </location>
</feature>
<dbReference type="EMBL" id="CP041405">
    <property type="protein sequence ID" value="QDM42290.1"/>
    <property type="molecule type" value="Genomic_DNA"/>
</dbReference>
<evidence type="ECO:0000313" key="8">
    <source>
        <dbReference type="EMBL" id="QDM42290.1"/>
    </source>
</evidence>
<dbReference type="InterPro" id="IPR003959">
    <property type="entry name" value="ATPase_AAA_core"/>
</dbReference>
<dbReference type="GeneID" id="76994624"/>
<dbReference type="Pfam" id="PF17862">
    <property type="entry name" value="AAA_lid_3"/>
    <property type="match status" value="1"/>
</dbReference>
<dbReference type="Gene3D" id="1.10.8.60">
    <property type="match status" value="1"/>
</dbReference>
<evidence type="ECO:0000313" key="10">
    <source>
        <dbReference type="Proteomes" id="UP001209276"/>
    </source>
</evidence>
<comment type="similarity">
    <text evidence="4">Belongs to the AAA ATPase family.</text>
</comment>
<dbReference type="InterPro" id="IPR041569">
    <property type="entry name" value="AAA_lid_3"/>
</dbReference>
<dbReference type="InterPro" id="IPR003593">
    <property type="entry name" value="AAA+_ATPase"/>
</dbReference>
<dbReference type="SUPFAM" id="SSF48452">
    <property type="entry name" value="TPR-like"/>
    <property type="match status" value="1"/>
</dbReference>
<dbReference type="Pfam" id="PF00004">
    <property type="entry name" value="AAA"/>
    <property type="match status" value="1"/>
</dbReference>
<dbReference type="InterPro" id="IPR027417">
    <property type="entry name" value="P-loop_NTPase"/>
</dbReference>
<dbReference type="InterPro" id="IPR011990">
    <property type="entry name" value="TPR-like_helical_dom_sf"/>
</dbReference>
<dbReference type="GO" id="GO:0005524">
    <property type="term" value="F:ATP binding"/>
    <property type="evidence" value="ECO:0007669"/>
    <property type="project" value="UniProtKB-KW"/>
</dbReference>
<dbReference type="InterPro" id="IPR003960">
    <property type="entry name" value="ATPase_AAA_CS"/>
</dbReference>
<dbReference type="PROSITE" id="PS00674">
    <property type="entry name" value="AAA"/>
    <property type="match status" value="1"/>
</dbReference>
<proteinExistence type="inferred from homology"/>
<sequence>MDRLSFLLRMAQQHPNDAEAIYWLAAEYAARGQWVDAIGQYSAALAVCADDALRSALLAGLSEATARLQHGGGSAEQHAAAGNAGREAGAGSRESRAESWTSMGSSESGAQSRTGMGSSAPDSEEADDEDDEEIEVEDVADEEWETAQAGHAAVFARSGIGLQVLDGGKSAAASPADAPHKVTFADVAGLQELKKTIQLRIISPFQNQGLFSKFRKKAGGGVLLYGPPGCGKTFMAKATAGECRAAFFPIHIADILDKYIGVSEQNLRDLFDNARAHKPSILFFDEIDTVGFNRSKSSSSMRGMIDTFLAEMEGIDTSTDQLLVIGATNMPWDVDDALKRPGRFDRLVFVAPPDEEAREHMFRLKLEGRYIGNIDTVRLANRTEFFSGADIEHLCESAAERVLGEILESGQERPIRMSDFEALLETARPSTLEWLRKAKNYVKYANQTGAYNDVEDYLRTYGRRI</sequence>
<gene>
    <name evidence="8" type="ORF">FLT43_01280</name>
    <name evidence="7" type="ORF">M5W83_05895</name>
</gene>
<dbReference type="PANTHER" id="PTHR23077:SF171">
    <property type="entry name" value="NUCLEAR VALOSIN-CONTAINING PROTEIN-LIKE"/>
    <property type="match status" value="1"/>
</dbReference>
<dbReference type="PANTHER" id="PTHR23077">
    <property type="entry name" value="AAA-FAMILY ATPASE"/>
    <property type="match status" value="1"/>
</dbReference>
<reference evidence="7 10" key="2">
    <citation type="submission" date="2022-05" db="EMBL/GenBank/DDBJ databases">
        <title>Genome Sequencing of Bee-Associated Microbes.</title>
        <authorList>
            <person name="Dunlap C."/>
        </authorList>
    </citation>
    <scope>NUCLEOTIDE SEQUENCE [LARGE SCALE GENOMIC DNA]</scope>
    <source>
        <strain evidence="7 10">NRRL B-14613</strain>
    </source>
</reference>
<dbReference type="AlphaFoldDB" id="A0AAP9IZQ3"/>
<dbReference type="Gene3D" id="1.25.40.10">
    <property type="entry name" value="Tetratricopeptide repeat domain"/>
    <property type="match status" value="1"/>
</dbReference>
<evidence type="ECO:0000256" key="2">
    <source>
        <dbReference type="ARBA" id="ARBA00022840"/>
    </source>
</evidence>
<keyword evidence="2 4" id="KW-0067">ATP-binding</keyword>
<accession>A0AAP9IZQ3</accession>
<dbReference type="InterPro" id="IPR050168">
    <property type="entry name" value="AAA_ATPase_domain"/>
</dbReference>